<reference evidence="2 3" key="1">
    <citation type="submission" date="2014-04" db="EMBL/GenBank/DDBJ databases">
        <authorList>
            <consortium name="DOE Joint Genome Institute"/>
            <person name="Kuo A."/>
            <person name="Girlanda M."/>
            <person name="Perotto S."/>
            <person name="Kohler A."/>
            <person name="Nagy L.G."/>
            <person name="Floudas D."/>
            <person name="Copeland A."/>
            <person name="Barry K.W."/>
            <person name="Cichocki N."/>
            <person name="Veneault-Fourrey C."/>
            <person name="LaButti K."/>
            <person name="Lindquist E.A."/>
            <person name="Lipzen A."/>
            <person name="Lundell T."/>
            <person name="Morin E."/>
            <person name="Murat C."/>
            <person name="Sun H."/>
            <person name="Tunlid A."/>
            <person name="Henrissat B."/>
            <person name="Grigoriev I.V."/>
            <person name="Hibbett D.S."/>
            <person name="Martin F."/>
            <person name="Nordberg H.P."/>
            <person name="Cantor M.N."/>
            <person name="Hua S.X."/>
        </authorList>
    </citation>
    <scope>NUCLEOTIDE SEQUENCE [LARGE SCALE GENOMIC DNA]</scope>
    <source>
        <strain evidence="2 3">MUT 4182</strain>
    </source>
</reference>
<dbReference type="HOGENOM" id="CLU_1492614_0_0_1"/>
<gene>
    <name evidence="2" type="ORF">M407DRAFT_202230</name>
</gene>
<feature type="compositionally biased region" description="Pro residues" evidence="1">
    <location>
        <begin position="113"/>
        <end position="122"/>
    </location>
</feature>
<evidence type="ECO:0000313" key="3">
    <source>
        <dbReference type="Proteomes" id="UP000054248"/>
    </source>
</evidence>
<accession>A0A0C3KY98</accession>
<proteinExistence type="predicted"/>
<dbReference type="EMBL" id="KN823026">
    <property type="protein sequence ID" value="KIO26333.1"/>
    <property type="molecule type" value="Genomic_DNA"/>
</dbReference>
<evidence type="ECO:0000313" key="2">
    <source>
        <dbReference type="EMBL" id="KIO26333.1"/>
    </source>
</evidence>
<organism evidence="2 3">
    <name type="scientific">Tulasnella calospora MUT 4182</name>
    <dbReference type="NCBI Taxonomy" id="1051891"/>
    <lineage>
        <taxon>Eukaryota</taxon>
        <taxon>Fungi</taxon>
        <taxon>Dikarya</taxon>
        <taxon>Basidiomycota</taxon>
        <taxon>Agaricomycotina</taxon>
        <taxon>Agaricomycetes</taxon>
        <taxon>Cantharellales</taxon>
        <taxon>Tulasnellaceae</taxon>
        <taxon>Tulasnella</taxon>
    </lineage>
</organism>
<evidence type="ECO:0000256" key="1">
    <source>
        <dbReference type="SAM" id="MobiDB-lite"/>
    </source>
</evidence>
<feature type="compositionally biased region" description="Polar residues" evidence="1">
    <location>
        <begin position="86"/>
        <end position="95"/>
    </location>
</feature>
<name>A0A0C3KY98_9AGAM</name>
<keyword evidence="3" id="KW-1185">Reference proteome</keyword>
<sequence length="181" mass="19441">SRPSPQADSEPLPNPSRPSEPCEDERAADEASESPGNVGSTSTPAKGSPAPTKGRPSTPMSSSSAGPRGSIPYWRRPNKPLAELLNQATPGTSARPSGLHKSIRIAPLHMNRKPPPPPLPPIPKKKSAKKGEGSDSEDDNETPKVRVKRLAAEYESLEGMESKKAIDRRKEIVEEMARLTN</sequence>
<dbReference type="Proteomes" id="UP000054248">
    <property type="component" value="Unassembled WGS sequence"/>
</dbReference>
<dbReference type="AlphaFoldDB" id="A0A0C3KY98"/>
<dbReference type="OrthoDB" id="3260596at2759"/>
<feature type="compositionally biased region" description="Polar residues" evidence="1">
    <location>
        <begin position="35"/>
        <end position="45"/>
    </location>
</feature>
<feature type="region of interest" description="Disordered" evidence="1">
    <location>
        <begin position="1"/>
        <end position="146"/>
    </location>
</feature>
<feature type="non-terminal residue" evidence="2">
    <location>
        <position position="1"/>
    </location>
</feature>
<reference evidence="3" key="2">
    <citation type="submission" date="2015-01" db="EMBL/GenBank/DDBJ databases">
        <title>Evolutionary Origins and Diversification of the Mycorrhizal Mutualists.</title>
        <authorList>
            <consortium name="DOE Joint Genome Institute"/>
            <consortium name="Mycorrhizal Genomics Consortium"/>
            <person name="Kohler A."/>
            <person name="Kuo A."/>
            <person name="Nagy L.G."/>
            <person name="Floudas D."/>
            <person name="Copeland A."/>
            <person name="Barry K.W."/>
            <person name="Cichocki N."/>
            <person name="Veneault-Fourrey C."/>
            <person name="LaButti K."/>
            <person name="Lindquist E.A."/>
            <person name="Lipzen A."/>
            <person name="Lundell T."/>
            <person name="Morin E."/>
            <person name="Murat C."/>
            <person name="Riley R."/>
            <person name="Ohm R."/>
            <person name="Sun H."/>
            <person name="Tunlid A."/>
            <person name="Henrissat B."/>
            <person name="Grigoriev I.V."/>
            <person name="Hibbett D.S."/>
            <person name="Martin F."/>
        </authorList>
    </citation>
    <scope>NUCLEOTIDE SEQUENCE [LARGE SCALE GENOMIC DNA]</scope>
    <source>
        <strain evidence="3">MUT 4182</strain>
    </source>
</reference>
<protein>
    <submittedName>
        <fullName evidence="2">Uncharacterized protein</fullName>
    </submittedName>
</protein>